<accession>A0AAD3XNK8</accession>
<name>A0AAD3XNK8_NEPGR</name>
<evidence type="ECO:0000313" key="1">
    <source>
        <dbReference type="EMBL" id="GMH11517.1"/>
    </source>
</evidence>
<evidence type="ECO:0000313" key="2">
    <source>
        <dbReference type="Proteomes" id="UP001279734"/>
    </source>
</evidence>
<keyword evidence="2" id="KW-1185">Reference proteome</keyword>
<sequence>MKKSVGESVLPSISSAPSVQAIEEVIVLTSNAQISDMNAGSEMAIFGGLPPLSKISIELRIEEALGALLISDSTQLACLQDRIQETAPTSEASLEDIAIP</sequence>
<proteinExistence type="predicted"/>
<dbReference type="EMBL" id="BSYO01000011">
    <property type="protein sequence ID" value="GMH11517.1"/>
    <property type="molecule type" value="Genomic_DNA"/>
</dbReference>
<comment type="caution">
    <text evidence="1">The sequence shown here is derived from an EMBL/GenBank/DDBJ whole genome shotgun (WGS) entry which is preliminary data.</text>
</comment>
<reference evidence="1" key="1">
    <citation type="submission" date="2023-05" db="EMBL/GenBank/DDBJ databases">
        <title>Nepenthes gracilis genome sequencing.</title>
        <authorList>
            <person name="Fukushima K."/>
        </authorList>
    </citation>
    <scope>NUCLEOTIDE SEQUENCE</scope>
    <source>
        <strain evidence="1">SING2019-196</strain>
    </source>
</reference>
<dbReference type="AlphaFoldDB" id="A0AAD3XNK8"/>
<dbReference type="Proteomes" id="UP001279734">
    <property type="component" value="Unassembled WGS sequence"/>
</dbReference>
<protein>
    <submittedName>
        <fullName evidence="1">Uncharacterized protein</fullName>
    </submittedName>
</protein>
<gene>
    <name evidence="1" type="ORF">Nepgr_013358</name>
</gene>
<organism evidence="1 2">
    <name type="scientific">Nepenthes gracilis</name>
    <name type="common">Slender pitcher plant</name>
    <dbReference type="NCBI Taxonomy" id="150966"/>
    <lineage>
        <taxon>Eukaryota</taxon>
        <taxon>Viridiplantae</taxon>
        <taxon>Streptophyta</taxon>
        <taxon>Embryophyta</taxon>
        <taxon>Tracheophyta</taxon>
        <taxon>Spermatophyta</taxon>
        <taxon>Magnoliopsida</taxon>
        <taxon>eudicotyledons</taxon>
        <taxon>Gunneridae</taxon>
        <taxon>Pentapetalae</taxon>
        <taxon>Caryophyllales</taxon>
        <taxon>Nepenthaceae</taxon>
        <taxon>Nepenthes</taxon>
    </lineage>
</organism>